<evidence type="ECO:0000256" key="3">
    <source>
        <dbReference type="ARBA" id="ARBA00022449"/>
    </source>
</evidence>
<dbReference type="AlphaFoldDB" id="A0A917WCZ8"/>
<feature type="transmembrane region" description="Helical" evidence="9">
    <location>
        <begin position="65"/>
        <end position="83"/>
    </location>
</feature>
<organism evidence="11 12">
    <name type="scientific">Nakamurella endophytica</name>
    <dbReference type="NCBI Taxonomy" id="1748367"/>
    <lineage>
        <taxon>Bacteria</taxon>
        <taxon>Bacillati</taxon>
        <taxon>Actinomycetota</taxon>
        <taxon>Actinomycetes</taxon>
        <taxon>Nakamurellales</taxon>
        <taxon>Nakamurellaceae</taxon>
        <taxon>Nakamurella</taxon>
    </lineage>
</organism>
<protein>
    <recommendedName>
        <fullName evidence="10">Cation/H+ exchanger transmembrane domain-containing protein</fullName>
    </recommendedName>
</protein>
<evidence type="ECO:0000256" key="5">
    <source>
        <dbReference type="ARBA" id="ARBA00022692"/>
    </source>
</evidence>
<feature type="transmembrane region" description="Helical" evidence="9">
    <location>
        <begin position="230"/>
        <end position="248"/>
    </location>
</feature>
<sequence>MVRLHVVLAVVGVAGLVLALFSGSIRRLPLSEPLVVLVLGVVLGPYVLGVLDLSDGTRTEVLLEGSRVLLAWSVTAAALRFPVRPLRGVLRPVGLLLVVAMPLAAVSTGAAALVTGVPLALAAVVGACLSPTDPVLAASVVTGGPAEHNLPGRLRQVITVESGANDGLALPLVVLALAWAGPGETFGAAVRELLWQVLAGSAIGALLGLGTGWALRVVSRRRDLEHGPQLVLTLLMAIAVLGVCRLANTDGVLGAFVAGLAYNALVERSERQPEQGIDEAVNRYAVLPLFLVLGAVLPLRDWVALGPGVVLFAVAVLLVRRLPFVLALARPLGLSVRDATFAGWFGPVGVSAIFYLAHSAEQGITDPRVFALGSLAVALSVVAFGVSSVPLRNLYARSRTDGAAPGASGAGRRAS</sequence>
<dbReference type="Pfam" id="PF00999">
    <property type="entry name" value="Na_H_Exchanger"/>
    <property type="match status" value="1"/>
</dbReference>
<evidence type="ECO:0000256" key="1">
    <source>
        <dbReference type="ARBA" id="ARBA00004651"/>
    </source>
</evidence>
<accession>A0A917WCZ8</accession>
<keyword evidence="5 9" id="KW-0812">Transmembrane</keyword>
<comment type="subcellular location">
    <subcellularLocation>
        <location evidence="1">Cell membrane</location>
        <topology evidence="1">Multi-pass membrane protein</topology>
    </subcellularLocation>
</comment>
<evidence type="ECO:0000313" key="12">
    <source>
        <dbReference type="Proteomes" id="UP000655208"/>
    </source>
</evidence>
<dbReference type="GO" id="GO:1902600">
    <property type="term" value="P:proton transmembrane transport"/>
    <property type="evidence" value="ECO:0007669"/>
    <property type="project" value="InterPro"/>
</dbReference>
<dbReference type="GO" id="GO:0015297">
    <property type="term" value="F:antiporter activity"/>
    <property type="evidence" value="ECO:0007669"/>
    <property type="project" value="UniProtKB-KW"/>
</dbReference>
<dbReference type="InterPro" id="IPR006153">
    <property type="entry name" value="Cation/H_exchanger_TM"/>
</dbReference>
<name>A0A917WCZ8_9ACTN</name>
<comment type="caution">
    <text evidence="11">The sequence shown here is derived from an EMBL/GenBank/DDBJ whole genome shotgun (WGS) entry which is preliminary data.</text>
</comment>
<evidence type="ECO:0000313" key="11">
    <source>
        <dbReference type="EMBL" id="GGL92968.1"/>
    </source>
</evidence>
<dbReference type="RefSeq" id="WP_188940485.1">
    <property type="nucleotide sequence ID" value="NZ_BMNA01000002.1"/>
</dbReference>
<feature type="transmembrane region" description="Helical" evidence="9">
    <location>
        <begin position="193"/>
        <end position="218"/>
    </location>
</feature>
<reference evidence="11" key="2">
    <citation type="submission" date="2020-09" db="EMBL/GenBank/DDBJ databases">
        <authorList>
            <person name="Sun Q."/>
            <person name="Zhou Y."/>
        </authorList>
    </citation>
    <scope>NUCLEOTIDE SEQUENCE</scope>
    <source>
        <strain evidence="11">CGMCC 4.7308</strain>
    </source>
</reference>
<feature type="transmembrane region" description="Helical" evidence="9">
    <location>
        <begin position="6"/>
        <end position="22"/>
    </location>
</feature>
<dbReference type="Proteomes" id="UP000655208">
    <property type="component" value="Unassembled WGS sequence"/>
</dbReference>
<keyword evidence="4" id="KW-1003">Cell membrane</keyword>
<feature type="transmembrane region" description="Helical" evidence="9">
    <location>
        <begin position="302"/>
        <end position="319"/>
    </location>
</feature>
<keyword evidence="8 9" id="KW-0472">Membrane</keyword>
<keyword evidence="3" id="KW-0050">Antiport</keyword>
<dbReference type="PANTHER" id="PTHR32507">
    <property type="entry name" value="NA(+)/H(+) ANTIPORTER 1"/>
    <property type="match status" value="1"/>
</dbReference>
<evidence type="ECO:0000256" key="6">
    <source>
        <dbReference type="ARBA" id="ARBA00022989"/>
    </source>
</evidence>
<evidence type="ECO:0000256" key="9">
    <source>
        <dbReference type="SAM" id="Phobius"/>
    </source>
</evidence>
<dbReference type="Gene3D" id="1.20.1530.20">
    <property type="match status" value="1"/>
</dbReference>
<keyword evidence="12" id="KW-1185">Reference proteome</keyword>
<evidence type="ECO:0000256" key="2">
    <source>
        <dbReference type="ARBA" id="ARBA00022448"/>
    </source>
</evidence>
<evidence type="ECO:0000256" key="4">
    <source>
        <dbReference type="ARBA" id="ARBA00022475"/>
    </source>
</evidence>
<proteinExistence type="predicted"/>
<dbReference type="GO" id="GO:0005886">
    <property type="term" value="C:plasma membrane"/>
    <property type="evidence" value="ECO:0007669"/>
    <property type="project" value="UniProtKB-SubCell"/>
</dbReference>
<feature type="transmembrane region" description="Helical" evidence="9">
    <location>
        <begin position="95"/>
        <end position="114"/>
    </location>
</feature>
<feature type="transmembrane region" description="Helical" evidence="9">
    <location>
        <begin position="369"/>
        <end position="389"/>
    </location>
</feature>
<feature type="domain" description="Cation/H+ exchanger transmembrane" evidence="10">
    <location>
        <begin position="17"/>
        <end position="390"/>
    </location>
</feature>
<evidence type="ECO:0000256" key="7">
    <source>
        <dbReference type="ARBA" id="ARBA00023065"/>
    </source>
</evidence>
<keyword evidence="2" id="KW-0813">Transport</keyword>
<keyword evidence="7" id="KW-0406">Ion transport</keyword>
<dbReference type="InterPro" id="IPR038770">
    <property type="entry name" value="Na+/solute_symporter_sf"/>
</dbReference>
<dbReference type="EMBL" id="BMNA01000002">
    <property type="protein sequence ID" value="GGL92968.1"/>
    <property type="molecule type" value="Genomic_DNA"/>
</dbReference>
<reference evidence="11" key="1">
    <citation type="journal article" date="2014" name="Int. J. Syst. Evol. Microbiol.">
        <title>Complete genome sequence of Corynebacterium casei LMG S-19264T (=DSM 44701T), isolated from a smear-ripened cheese.</title>
        <authorList>
            <consortium name="US DOE Joint Genome Institute (JGI-PGF)"/>
            <person name="Walter F."/>
            <person name="Albersmeier A."/>
            <person name="Kalinowski J."/>
            <person name="Ruckert C."/>
        </authorList>
    </citation>
    <scope>NUCLEOTIDE SEQUENCE</scope>
    <source>
        <strain evidence="11">CGMCC 4.7308</strain>
    </source>
</reference>
<feature type="transmembrane region" description="Helical" evidence="9">
    <location>
        <begin position="339"/>
        <end position="357"/>
    </location>
</feature>
<feature type="transmembrane region" description="Helical" evidence="9">
    <location>
        <begin position="34"/>
        <end position="53"/>
    </location>
</feature>
<dbReference type="PANTHER" id="PTHR32507:SF8">
    <property type="entry name" value="CNH1P"/>
    <property type="match status" value="1"/>
</dbReference>
<keyword evidence="6 9" id="KW-1133">Transmembrane helix</keyword>
<evidence type="ECO:0000256" key="8">
    <source>
        <dbReference type="ARBA" id="ARBA00023136"/>
    </source>
</evidence>
<evidence type="ECO:0000259" key="10">
    <source>
        <dbReference type="Pfam" id="PF00999"/>
    </source>
</evidence>
<gene>
    <name evidence="11" type="ORF">GCM10011594_10980</name>
</gene>